<proteinExistence type="predicted"/>
<dbReference type="Gene3D" id="3.20.20.70">
    <property type="entry name" value="Aldolase class I"/>
    <property type="match status" value="1"/>
</dbReference>
<dbReference type="Proteomes" id="UP000662957">
    <property type="component" value="Chromosome"/>
</dbReference>
<protein>
    <submittedName>
        <fullName evidence="2">D-tagatose-bisphosphate aldolase, class II, non-catalytic subunit</fullName>
        <ecNumber evidence="2">4.1.2.40</ecNumber>
    </submittedName>
</protein>
<accession>A0ABX7LM73</accession>
<dbReference type="RefSeq" id="WP_205681517.1">
    <property type="nucleotide sequence ID" value="NZ_CP070968.1"/>
</dbReference>
<evidence type="ECO:0000313" key="2">
    <source>
        <dbReference type="EMBL" id="QSF53918.1"/>
    </source>
</evidence>
<dbReference type="GO" id="GO:0009025">
    <property type="term" value="F:tagatose-bisphosphate aldolase activity"/>
    <property type="evidence" value="ECO:0007669"/>
    <property type="project" value="UniProtKB-EC"/>
</dbReference>
<dbReference type="PANTHER" id="PTHR32502:SF2">
    <property type="entry name" value="D-TAGATOSE-1,6-BISPHOSPHATE ALDOLASE SUBUNIT KBAZ"/>
    <property type="match status" value="1"/>
</dbReference>
<dbReference type="EMBL" id="CP070968">
    <property type="protein sequence ID" value="QSF53918.1"/>
    <property type="molecule type" value="Genomic_DNA"/>
</dbReference>
<dbReference type="InterPro" id="IPR012062">
    <property type="entry name" value="GatZ/KbaZ-like"/>
</dbReference>
<dbReference type="EC" id="4.1.2.40" evidence="2"/>
<reference evidence="2 3" key="1">
    <citation type="submission" date="2021-02" db="EMBL/GenBank/DDBJ databases">
        <title>Brevundimonas sp. CS1 genome sequence.</title>
        <authorList>
            <person name="Lee K."/>
            <person name="Choi Y.-J."/>
            <person name="Son H.-R."/>
        </authorList>
    </citation>
    <scope>NUCLEOTIDE SEQUENCE [LARGE SCALE GENOMIC DNA]</scope>
    <source>
        <strain evidence="2 3">CS1</strain>
    </source>
</reference>
<comment type="pathway">
    <text evidence="1">Carbohydrate metabolism.</text>
</comment>
<dbReference type="PIRSF" id="PIRSF009264">
    <property type="entry name" value="TagBP_ald_AgaZ"/>
    <property type="match status" value="1"/>
</dbReference>
<keyword evidence="3" id="KW-1185">Reference proteome</keyword>
<dbReference type="PANTHER" id="PTHR32502">
    <property type="entry name" value="N-ACETYLGALACTOSAMINE PERMEASE II COMPONENT-RELATED"/>
    <property type="match status" value="1"/>
</dbReference>
<dbReference type="NCBIfam" id="TIGR02810">
    <property type="entry name" value="agaZ_gatZ"/>
    <property type="match status" value="1"/>
</dbReference>
<dbReference type="SUPFAM" id="SSF51569">
    <property type="entry name" value="Aldolase"/>
    <property type="match status" value="1"/>
</dbReference>
<organism evidence="2 3">
    <name type="scientific">Brevundimonas fontaquae</name>
    <dbReference type="NCBI Taxonomy" id="2813778"/>
    <lineage>
        <taxon>Bacteria</taxon>
        <taxon>Pseudomonadati</taxon>
        <taxon>Pseudomonadota</taxon>
        <taxon>Alphaproteobacteria</taxon>
        <taxon>Caulobacterales</taxon>
        <taxon>Caulobacteraceae</taxon>
        <taxon>Brevundimonas</taxon>
    </lineage>
</organism>
<dbReference type="InterPro" id="IPR013785">
    <property type="entry name" value="Aldolase_TIM"/>
</dbReference>
<dbReference type="InterPro" id="IPR050303">
    <property type="entry name" value="GatZ_KbaZ_carbometab"/>
</dbReference>
<name>A0ABX7LM73_9CAUL</name>
<evidence type="ECO:0000313" key="3">
    <source>
        <dbReference type="Proteomes" id="UP000662957"/>
    </source>
</evidence>
<keyword evidence="2" id="KW-0456">Lyase</keyword>
<dbReference type="Pfam" id="PF08013">
    <property type="entry name" value="GatZ_KbaZ-like"/>
    <property type="match status" value="1"/>
</dbReference>
<sequence>MKAMLDLVARHKSGQACGIYSVCSAHPLVLEAACVHALKADIDVLLIEATCNQVNQDGGYTGMTPDQFRDFVHTIAQDAGLPVERLVLGGDHLGPNPWTRLPAEEAMAKAEVLIEHYVAAGFRKIHADCSMSCSDDPTPLAEDVIARRAARLIKVAEATHQRVGGEPCVYVIGTEVPVPGGAAEDLPELEVTTPQAAIATLDAHRAVFAEEGLSQAWARVIAIVVQPGVEFDHRKVIDYDRAKAVRLRSALDDQARVVFEAHSTDYQTPAALKALVEDHFAILKVGPGVTFVLREALWALDAIEREWIGEGGASGFRSIALERMTAEPGNWAKYYHSDGAALRFDLQYSLSDRIRYYWPDPAISAAQDRMFANLADNPPPMALISQYLPTANAALRDAGLPSDPTSLVIAHIGATLEAYRAACTPEPEFAHV</sequence>
<evidence type="ECO:0000256" key="1">
    <source>
        <dbReference type="ARBA" id="ARBA00005007"/>
    </source>
</evidence>
<dbReference type="Gene3D" id="1.10.400.20">
    <property type="entry name" value="putative tagatose 6-phosphate kinase domain like"/>
    <property type="match status" value="1"/>
</dbReference>
<gene>
    <name evidence="2" type="ORF">JX001_14345</name>
</gene>